<reference evidence="2" key="1">
    <citation type="submission" date="2020-01" db="EMBL/GenBank/DDBJ databases">
        <title>'Steroidobacter agaridevorans' sp. nov., agar-degrading bacteria isolated from rhizosphere soils.</title>
        <authorList>
            <person name="Ikenaga M."/>
            <person name="Kataoka M."/>
            <person name="Murouchi A."/>
            <person name="Katsuragi S."/>
            <person name="Sakai M."/>
        </authorList>
    </citation>
    <scope>NUCLEOTIDE SEQUENCE [LARGE SCALE GENOMIC DNA]</scope>
    <source>
        <strain evidence="2">YU21-B</strain>
    </source>
</reference>
<sequence>MTQDSWPELPYAAWKETCKTLHLWTQIVGKIRLARTPWLNHGWHVTLYVTTNGLTTSPIPDGDRTFELRFDLRQHQFDIEVSDGQSRRIPLHPMSVADFYGAVLKELQSVGIQVEIDDLPSEIPDGIPFSRDRTHASYDREYVQRFAQVLRQCDQVFKTFRTGFLGKSSPVHFFWGSFDLAVTRFSGRTAPLFTGSAPGLRQDVMQEAYSHEVSSAGFWPGGPSPDVDASFYSYAYPPPAGFKEYRVQPKDATFSEALGEFVLPYERVRAAKDPAAALLSFLQSTYEAAAVSGKWDRAALECEQGIPGVPRGRST</sequence>
<dbReference type="EMBL" id="BLJN01000005">
    <property type="protein sequence ID" value="GFE82894.1"/>
    <property type="molecule type" value="Genomic_DNA"/>
</dbReference>
<evidence type="ECO:0000313" key="2">
    <source>
        <dbReference type="Proteomes" id="UP000445000"/>
    </source>
</evidence>
<protein>
    <recommendedName>
        <fullName evidence="3">Ava_C0101 and related proteins</fullName>
    </recommendedName>
</protein>
<dbReference type="Proteomes" id="UP000445000">
    <property type="component" value="Unassembled WGS sequence"/>
</dbReference>
<comment type="caution">
    <text evidence="1">The sequence shown here is derived from an EMBL/GenBank/DDBJ whole genome shotgun (WGS) entry which is preliminary data.</text>
</comment>
<name>A0A829YHX2_9GAMM</name>
<gene>
    <name evidence="1" type="ORF">GCM10011487_48940</name>
</gene>
<dbReference type="Pfam" id="PF19459">
    <property type="entry name" value="DUF5996"/>
    <property type="match status" value="1"/>
</dbReference>
<evidence type="ECO:0008006" key="3">
    <source>
        <dbReference type="Google" id="ProtNLM"/>
    </source>
</evidence>
<evidence type="ECO:0000313" key="1">
    <source>
        <dbReference type="EMBL" id="GFE82894.1"/>
    </source>
</evidence>
<keyword evidence="2" id="KW-1185">Reference proteome</keyword>
<dbReference type="RefSeq" id="WP_161814526.1">
    <property type="nucleotide sequence ID" value="NZ_BLJN01000005.1"/>
</dbReference>
<organism evidence="1 2">
    <name type="scientific">Steroidobacter agaridevorans</name>
    <dbReference type="NCBI Taxonomy" id="2695856"/>
    <lineage>
        <taxon>Bacteria</taxon>
        <taxon>Pseudomonadati</taxon>
        <taxon>Pseudomonadota</taxon>
        <taxon>Gammaproteobacteria</taxon>
        <taxon>Steroidobacterales</taxon>
        <taxon>Steroidobacteraceae</taxon>
        <taxon>Steroidobacter</taxon>
    </lineage>
</organism>
<dbReference type="AlphaFoldDB" id="A0A829YHX2"/>
<accession>A0A829YHX2</accession>
<dbReference type="InterPro" id="IPR046038">
    <property type="entry name" value="DUF5996"/>
</dbReference>
<proteinExistence type="predicted"/>